<feature type="transmembrane region" description="Helical" evidence="1">
    <location>
        <begin position="68"/>
        <end position="87"/>
    </location>
</feature>
<dbReference type="AlphaFoldDB" id="L9X1M7"/>
<evidence type="ECO:0000256" key="1">
    <source>
        <dbReference type="SAM" id="Phobius"/>
    </source>
</evidence>
<organism evidence="2 3">
    <name type="scientific">Natronococcus amylolyticus DSM 10524</name>
    <dbReference type="NCBI Taxonomy" id="1227497"/>
    <lineage>
        <taxon>Archaea</taxon>
        <taxon>Methanobacteriati</taxon>
        <taxon>Methanobacteriota</taxon>
        <taxon>Stenosarchaea group</taxon>
        <taxon>Halobacteria</taxon>
        <taxon>Halobacteriales</taxon>
        <taxon>Natrialbaceae</taxon>
        <taxon>Natronococcus</taxon>
    </lineage>
</organism>
<dbReference type="eggNOG" id="arCOG08126">
    <property type="taxonomic scope" value="Archaea"/>
</dbReference>
<gene>
    <name evidence="2" type="ORF">C491_16712</name>
</gene>
<dbReference type="Proteomes" id="UP000011688">
    <property type="component" value="Unassembled WGS sequence"/>
</dbReference>
<name>L9X1M7_9EURY</name>
<keyword evidence="1" id="KW-1133">Transmembrane helix</keyword>
<accession>L9X1M7</accession>
<comment type="caution">
    <text evidence="2">The sequence shown here is derived from an EMBL/GenBank/DDBJ whole genome shotgun (WGS) entry which is preliminary data.</text>
</comment>
<sequence length="105" mass="11585">MRADDRIRVPTLTIVPWTAGRLSFARVERSGMPGFAGFLVTALIVLQVPVAILVYFDAKRLNAKNPFVYFYGVLVPAAGFVVVPVYLSKRDELPRESADSEPVTS</sequence>
<dbReference type="EMBL" id="AOIB01000031">
    <property type="protein sequence ID" value="ELY55376.1"/>
    <property type="molecule type" value="Genomic_DNA"/>
</dbReference>
<feature type="transmembrane region" description="Helical" evidence="1">
    <location>
        <begin position="35"/>
        <end position="56"/>
    </location>
</feature>
<proteinExistence type="predicted"/>
<evidence type="ECO:0000313" key="3">
    <source>
        <dbReference type="Proteomes" id="UP000011688"/>
    </source>
</evidence>
<protein>
    <submittedName>
        <fullName evidence="2">Uncharacterized protein</fullName>
    </submittedName>
</protein>
<reference evidence="2 3" key="1">
    <citation type="journal article" date="2014" name="PLoS Genet.">
        <title>Phylogenetically driven sequencing of extremely halophilic archaea reveals strategies for static and dynamic osmo-response.</title>
        <authorList>
            <person name="Becker E.A."/>
            <person name="Seitzer P.M."/>
            <person name="Tritt A."/>
            <person name="Larsen D."/>
            <person name="Krusor M."/>
            <person name="Yao A.I."/>
            <person name="Wu D."/>
            <person name="Madern D."/>
            <person name="Eisen J.A."/>
            <person name="Darling A.E."/>
            <person name="Facciotti M.T."/>
        </authorList>
    </citation>
    <scope>NUCLEOTIDE SEQUENCE [LARGE SCALE GENOMIC DNA]</scope>
    <source>
        <strain evidence="2 3">DSM 10524</strain>
    </source>
</reference>
<evidence type="ECO:0000313" key="2">
    <source>
        <dbReference type="EMBL" id="ELY55376.1"/>
    </source>
</evidence>
<keyword evidence="3" id="KW-1185">Reference proteome</keyword>
<keyword evidence="1" id="KW-0812">Transmembrane</keyword>
<keyword evidence="1" id="KW-0472">Membrane</keyword>